<dbReference type="InterPro" id="IPR017455">
    <property type="entry name" value="Znf_FYVE-rel"/>
</dbReference>
<evidence type="ECO:0000259" key="6">
    <source>
        <dbReference type="PROSITE" id="PS50178"/>
    </source>
</evidence>
<name>A0A080ZB30_PHYNI</name>
<comment type="caution">
    <text evidence="7">The sequence shown here is derived from an EMBL/GenBank/DDBJ whole genome shotgun (WGS) entry which is preliminary data.</text>
</comment>
<evidence type="ECO:0000313" key="7">
    <source>
        <dbReference type="EMBL" id="ETO63841.1"/>
    </source>
</evidence>
<evidence type="ECO:0000256" key="4">
    <source>
        <dbReference type="PROSITE-ProRule" id="PRU00091"/>
    </source>
</evidence>
<feature type="domain" description="FYVE-type" evidence="6">
    <location>
        <begin position="338"/>
        <end position="441"/>
    </location>
</feature>
<dbReference type="InterPro" id="IPR000306">
    <property type="entry name" value="Znf_FYVE"/>
</dbReference>
<dbReference type="SMART" id="SM00064">
    <property type="entry name" value="FYVE"/>
    <property type="match status" value="1"/>
</dbReference>
<dbReference type="PROSITE" id="PS50178">
    <property type="entry name" value="ZF_FYVE"/>
    <property type="match status" value="1"/>
</dbReference>
<evidence type="ECO:0000256" key="3">
    <source>
        <dbReference type="ARBA" id="ARBA00022833"/>
    </source>
</evidence>
<proteinExistence type="predicted"/>
<evidence type="ECO:0000313" key="8">
    <source>
        <dbReference type="Proteomes" id="UP000028582"/>
    </source>
</evidence>
<dbReference type="EMBL" id="ANJA01003392">
    <property type="protein sequence ID" value="ETO63841.1"/>
    <property type="molecule type" value="Genomic_DNA"/>
</dbReference>
<feature type="region of interest" description="Disordered" evidence="5">
    <location>
        <begin position="403"/>
        <end position="427"/>
    </location>
</feature>
<dbReference type="PANTHER" id="PTHR43102:SF2">
    <property type="entry name" value="GAF DOMAIN-CONTAINING PROTEIN"/>
    <property type="match status" value="1"/>
</dbReference>
<dbReference type="SUPFAM" id="SSF57903">
    <property type="entry name" value="FYVE/PHD zinc finger"/>
    <property type="match status" value="1"/>
</dbReference>
<dbReference type="PANTHER" id="PTHR43102">
    <property type="entry name" value="SLR1143 PROTEIN"/>
    <property type="match status" value="1"/>
</dbReference>
<dbReference type="Pfam" id="PF01363">
    <property type="entry name" value="FYVE"/>
    <property type="match status" value="1"/>
</dbReference>
<protein>
    <recommendedName>
        <fullName evidence="6">FYVE-type domain-containing protein</fullName>
    </recommendedName>
</protein>
<dbReference type="Gene3D" id="3.30.40.10">
    <property type="entry name" value="Zinc/RING finger domain, C3HC4 (zinc finger)"/>
    <property type="match status" value="1"/>
</dbReference>
<organism evidence="7 8">
    <name type="scientific">Phytophthora nicotianae P1976</name>
    <dbReference type="NCBI Taxonomy" id="1317066"/>
    <lineage>
        <taxon>Eukaryota</taxon>
        <taxon>Sar</taxon>
        <taxon>Stramenopiles</taxon>
        <taxon>Oomycota</taxon>
        <taxon>Peronosporomycetes</taxon>
        <taxon>Peronosporales</taxon>
        <taxon>Peronosporaceae</taxon>
        <taxon>Phytophthora</taxon>
    </lineage>
</organism>
<reference evidence="7 8" key="1">
    <citation type="submission" date="2013-11" db="EMBL/GenBank/DDBJ databases">
        <title>The Genome Sequence of Phytophthora parasitica P1976.</title>
        <authorList>
            <consortium name="The Broad Institute Genomics Platform"/>
            <person name="Russ C."/>
            <person name="Tyler B."/>
            <person name="Panabieres F."/>
            <person name="Shan W."/>
            <person name="Tripathy S."/>
            <person name="Grunwald N."/>
            <person name="Machado M."/>
            <person name="Johnson C.S."/>
            <person name="Walker B."/>
            <person name="Young S."/>
            <person name="Zeng Q."/>
            <person name="Gargeya S."/>
            <person name="Fitzgerald M."/>
            <person name="Haas B."/>
            <person name="Abouelleil A."/>
            <person name="Allen A.W."/>
            <person name="Alvarado L."/>
            <person name="Arachchi H.M."/>
            <person name="Berlin A.M."/>
            <person name="Chapman S.B."/>
            <person name="Gainer-Dewar J."/>
            <person name="Goldberg J."/>
            <person name="Griggs A."/>
            <person name="Gujja S."/>
            <person name="Hansen M."/>
            <person name="Howarth C."/>
            <person name="Imamovic A."/>
            <person name="Ireland A."/>
            <person name="Larimer J."/>
            <person name="McCowan C."/>
            <person name="Murphy C."/>
            <person name="Pearson M."/>
            <person name="Poon T.W."/>
            <person name="Priest M."/>
            <person name="Roberts A."/>
            <person name="Saif S."/>
            <person name="Shea T."/>
            <person name="Sisk P."/>
            <person name="Sykes S."/>
            <person name="Wortman J."/>
            <person name="Nusbaum C."/>
            <person name="Birren B."/>
        </authorList>
    </citation>
    <scope>NUCLEOTIDE SEQUENCE [LARGE SCALE GENOMIC DNA]</scope>
    <source>
        <strain evidence="7 8">P1976</strain>
    </source>
</reference>
<keyword evidence="3" id="KW-0862">Zinc</keyword>
<keyword evidence="1" id="KW-0479">Metal-binding</keyword>
<evidence type="ECO:0000256" key="1">
    <source>
        <dbReference type="ARBA" id="ARBA00022723"/>
    </source>
</evidence>
<gene>
    <name evidence="7" type="ORF">F444_18532</name>
</gene>
<sequence length="766" mass="84774">MSTDHLSKRTATPSARILERVREDATDLALLVTVTSHDWKLLSDKNGTQLYEMTGESLSNKVSTVGTFGKGGGGHPSEFYLVRAATTIRADVNTMLDVLRTSTSEDFRDVMKKIFDKQFESGAIVDSLSCTTPPPYTPSLDSNGMQKGWQIFSEDDGYSTNWVTLRAFNKLGGLDGHRDFTMVCYQDVFERAYISDKLTRVGRSLARDPQRPQPVTGSRLIGVHTFSSMNFRDIPELPKSSKTDRLHFRNSGVIVEELTEEDSNGPVVRVSLLLSLMPTKLVLKEVSQSPRMRVALAAGHEVAKKYRKWIQTLALGVSHFAETAKPVVTMQHLSKMTWIESDHCFLCLKMFRTYRRRHHCRFCGEAVCGSCSSFVNLASFDIDYDDSADSVIVGHRKLDLRMASGGSGRNLRENASPNDSKADTEELTETRGCNTCVSELQMNLTVLNHTRSKQDPSSTLSQLVNARLKDQHTNNQSYKGIHDPPPPYPGQSSHSERDQVMPMRAGGYLQFQQQKISFSTISSSSYAGLSPDECGKLGIYSSTGLTESMGKAPATSTAISFNPTPRSYSADSSLSAFLARDPDILSLNGLTLSPGSSVASSMIPVMGDEDHLNFISKHNRESYATTAATNEGSNHSQFNYSNMTQQEVQTTERLIREANARENQRMNGRPPLNGRPQYQQDCEQSPVGFKNKVYHMPRTAQGLSPSHSLKSSYSSGSAHSDLIQLNSVTNDSAESTKVDFVVFDNNQQAEVAKNAENSNDMIPLRF</sequence>
<dbReference type="InterPro" id="IPR011011">
    <property type="entry name" value="Znf_FYVE_PHD"/>
</dbReference>
<evidence type="ECO:0000256" key="5">
    <source>
        <dbReference type="SAM" id="MobiDB-lite"/>
    </source>
</evidence>
<dbReference type="AlphaFoldDB" id="A0A080ZB30"/>
<accession>A0A080ZB30</accession>
<evidence type="ECO:0000256" key="2">
    <source>
        <dbReference type="ARBA" id="ARBA00022771"/>
    </source>
</evidence>
<dbReference type="InterPro" id="IPR013083">
    <property type="entry name" value="Znf_RING/FYVE/PHD"/>
</dbReference>
<dbReference type="OrthoDB" id="63070at2759"/>
<dbReference type="Proteomes" id="UP000028582">
    <property type="component" value="Unassembled WGS sequence"/>
</dbReference>
<dbReference type="Gene3D" id="3.30.530.20">
    <property type="match status" value="1"/>
</dbReference>
<feature type="region of interest" description="Disordered" evidence="5">
    <location>
        <begin position="475"/>
        <end position="497"/>
    </location>
</feature>
<keyword evidence="2 4" id="KW-0863">Zinc-finger</keyword>
<dbReference type="InterPro" id="IPR023393">
    <property type="entry name" value="START-like_dom_sf"/>
</dbReference>
<dbReference type="GO" id="GO:0008270">
    <property type="term" value="F:zinc ion binding"/>
    <property type="evidence" value="ECO:0007669"/>
    <property type="project" value="UniProtKB-KW"/>
</dbReference>